<proteinExistence type="predicted"/>
<name>A0AAV5G6U4_CORAM</name>
<accession>A0AAV5G6U4</accession>
<evidence type="ECO:0008006" key="3">
    <source>
        <dbReference type="Google" id="ProtNLM"/>
    </source>
</evidence>
<protein>
    <recommendedName>
        <fullName evidence="3">Phosphotransferase</fullName>
    </recommendedName>
</protein>
<evidence type="ECO:0000313" key="2">
    <source>
        <dbReference type="Proteomes" id="UP001054925"/>
    </source>
</evidence>
<evidence type="ECO:0000313" key="1">
    <source>
        <dbReference type="EMBL" id="GJN42393.1"/>
    </source>
</evidence>
<sequence>MNLEQQQVVDIAQDLLSRRFGGQQKLSEIERLSGSGHAIVLRARVASSPFLQQRTVVLKHNPPTGHAIDDVAFISEVVAYQFTTSLSEDTRPGPVLLAHDIDQRILVLTDLGDSNTLSDTLIKADDEERMQVIRALGTELGQMHADTAGREPDFEALANRVIRNQPDIVNHQLRAEALHNSIYLGLEVLERAGLTPPEEVTQYANASAATLLSGNERAFTPFDLSPDNIIVSQKISFLDYEWAGFRNVGFDVACVIAGFPQFLFARPISDDEADVFVHAWAREVVETWPRFGESEELNRLIVRSLIGWALSSVATMYTGGIEELAAFSSENREIDDRIANSLLRPSSDTPFSEDELLIRRDLFETFESLHRFAARRGRGTYAEEYQIIGDFSQQVAERLQEIYPGNYHQI</sequence>
<reference evidence="1" key="1">
    <citation type="submission" date="2021-12" db="EMBL/GenBank/DDBJ databases">
        <title>Draft genome sequence of Corynebacterium ammoniagenes strain T-723.</title>
        <authorList>
            <person name="Matsuzawa M."/>
            <person name="Hiratani M."/>
            <person name="Abe I."/>
            <person name="Tsuji Y."/>
            <person name="Nakamura J."/>
        </authorList>
    </citation>
    <scope>NUCLEOTIDE SEQUENCE</scope>
    <source>
        <strain evidence="1">T-723</strain>
    </source>
</reference>
<dbReference type="AlphaFoldDB" id="A0AAV5G6U4"/>
<comment type="caution">
    <text evidence="1">The sequence shown here is derived from an EMBL/GenBank/DDBJ whole genome shotgun (WGS) entry which is preliminary data.</text>
</comment>
<dbReference type="InterPro" id="IPR011009">
    <property type="entry name" value="Kinase-like_dom_sf"/>
</dbReference>
<dbReference type="Proteomes" id="UP001054925">
    <property type="component" value="Unassembled WGS sequence"/>
</dbReference>
<dbReference type="EMBL" id="BQKK01000001">
    <property type="protein sequence ID" value="GJN42393.1"/>
    <property type="molecule type" value="Genomic_DNA"/>
</dbReference>
<organism evidence="1 2">
    <name type="scientific">Corynebacterium ammoniagenes</name>
    <name type="common">Brevibacterium ammoniagenes</name>
    <dbReference type="NCBI Taxonomy" id="1697"/>
    <lineage>
        <taxon>Bacteria</taxon>
        <taxon>Bacillati</taxon>
        <taxon>Actinomycetota</taxon>
        <taxon>Actinomycetes</taxon>
        <taxon>Mycobacteriales</taxon>
        <taxon>Corynebacteriaceae</taxon>
        <taxon>Corynebacterium</taxon>
    </lineage>
</organism>
<dbReference type="RefSeq" id="WP_003845682.1">
    <property type="nucleotide sequence ID" value="NZ_BQKK01000001.1"/>
</dbReference>
<dbReference type="Gene3D" id="3.90.1200.10">
    <property type="match status" value="1"/>
</dbReference>
<gene>
    <name evidence="1" type="ORF">CAT723_08720</name>
</gene>
<dbReference type="SUPFAM" id="SSF56112">
    <property type="entry name" value="Protein kinase-like (PK-like)"/>
    <property type="match status" value="1"/>
</dbReference>